<evidence type="ECO:0000313" key="2">
    <source>
        <dbReference type="Proteomes" id="UP001597097"/>
    </source>
</evidence>
<dbReference type="RefSeq" id="WP_219533116.1">
    <property type="nucleotide sequence ID" value="NZ_JAHKRM010000016.1"/>
</dbReference>
<gene>
    <name evidence="1" type="ORF">ACFSJ0_19490</name>
</gene>
<dbReference type="Proteomes" id="UP001597097">
    <property type="component" value="Unassembled WGS sequence"/>
</dbReference>
<comment type="caution">
    <text evidence="1">The sequence shown here is derived from an EMBL/GenBank/DDBJ whole genome shotgun (WGS) entry which is preliminary data.</text>
</comment>
<evidence type="ECO:0000313" key="1">
    <source>
        <dbReference type="EMBL" id="MFD1539250.1"/>
    </source>
</evidence>
<sequence>MAKVDLHRQALEDCQSSANRLSKEFADLAGQYPAKTADSTMFGELTGAASLAAVLDKIEKGVSGELGQAQHKLQGVERALEKVVDNVRAANKSSGADQE</sequence>
<protein>
    <recommendedName>
        <fullName evidence="3">Excreted virulence factor EspC (Type VII ESX diderm)</fullName>
    </recommendedName>
</protein>
<evidence type="ECO:0008006" key="3">
    <source>
        <dbReference type="Google" id="ProtNLM"/>
    </source>
</evidence>
<proteinExistence type="predicted"/>
<dbReference type="EMBL" id="JBHUCM010000016">
    <property type="protein sequence ID" value="MFD1539250.1"/>
    <property type="molecule type" value="Genomic_DNA"/>
</dbReference>
<accession>A0ABW4G9T3</accession>
<reference evidence="2" key="1">
    <citation type="journal article" date="2019" name="Int. J. Syst. Evol. Microbiol.">
        <title>The Global Catalogue of Microorganisms (GCM) 10K type strain sequencing project: providing services to taxonomists for standard genome sequencing and annotation.</title>
        <authorList>
            <consortium name="The Broad Institute Genomics Platform"/>
            <consortium name="The Broad Institute Genome Sequencing Center for Infectious Disease"/>
            <person name="Wu L."/>
            <person name="Ma J."/>
        </authorList>
    </citation>
    <scope>NUCLEOTIDE SEQUENCE [LARGE SCALE GENOMIC DNA]</scope>
    <source>
        <strain evidence="2">CGMCC 1.15399</strain>
    </source>
</reference>
<organism evidence="1 2">
    <name type="scientific">Nonomuraea guangzhouensis</name>
    <dbReference type="NCBI Taxonomy" id="1291555"/>
    <lineage>
        <taxon>Bacteria</taxon>
        <taxon>Bacillati</taxon>
        <taxon>Actinomycetota</taxon>
        <taxon>Actinomycetes</taxon>
        <taxon>Streptosporangiales</taxon>
        <taxon>Streptosporangiaceae</taxon>
        <taxon>Nonomuraea</taxon>
    </lineage>
</organism>
<keyword evidence="2" id="KW-1185">Reference proteome</keyword>
<name>A0ABW4G9T3_9ACTN</name>